<keyword evidence="9" id="KW-0807">Transducer</keyword>
<feature type="transmembrane region" description="Helical" evidence="10">
    <location>
        <begin position="67"/>
        <end position="87"/>
    </location>
</feature>
<evidence type="ECO:0000313" key="12">
    <source>
        <dbReference type="RefSeq" id="XP_011500452.1"/>
    </source>
</evidence>
<keyword evidence="3" id="KW-0716">Sensory transduction</keyword>
<keyword evidence="2" id="KW-1003">Cell membrane</keyword>
<keyword evidence="11" id="KW-1185">Reference proteome</keyword>
<proteinExistence type="predicted"/>
<evidence type="ECO:0000256" key="2">
    <source>
        <dbReference type="ARBA" id="ARBA00022475"/>
    </source>
</evidence>
<evidence type="ECO:0000256" key="3">
    <source>
        <dbReference type="ARBA" id="ARBA00022606"/>
    </source>
</evidence>
<dbReference type="PANTHER" id="PTHR21137:SF35">
    <property type="entry name" value="ODORANT RECEPTOR 19A-RELATED"/>
    <property type="match status" value="1"/>
</dbReference>
<dbReference type="KEGG" id="csol:105364260"/>
<comment type="subcellular location">
    <subcellularLocation>
        <location evidence="1">Cell membrane</location>
        <topology evidence="1">Multi-pass membrane protein</topology>
    </subcellularLocation>
</comment>
<evidence type="ECO:0000256" key="9">
    <source>
        <dbReference type="ARBA" id="ARBA00023224"/>
    </source>
</evidence>
<dbReference type="Proteomes" id="UP000695007">
    <property type="component" value="Unplaced"/>
</dbReference>
<dbReference type="RefSeq" id="XP_011500452.1">
    <property type="nucleotide sequence ID" value="XM_011502150.1"/>
</dbReference>
<dbReference type="InterPro" id="IPR004117">
    <property type="entry name" value="7tm6_olfct_rcpt"/>
</dbReference>
<reference evidence="12" key="1">
    <citation type="submission" date="2025-08" db="UniProtKB">
        <authorList>
            <consortium name="RefSeq"/>
        </authorList>
    </citation>
    <scope>IDENTIFICATION</scope>
</reference>
<evidence type="ECO:0000313" key="11">
    <source>
        <dbReference type="Proteomes" id="UP000695007"/>
    </source>
</evidence>
<keyword evidence="7 10" id="KW-0472">Membrane</keyword>
<dbReference type="GO" id="GO:0004984">
    <property type="term" value="F:olfactory receptor activity"/>
    <property type="evidence" value="ECO:0007669"/>
    <property type="project" value="InterPro"/>
</dbReference>
<evidence type="ECO:0000256" key="7">
    <source>
        <dbReference type="ARBA" id="ARBA00023136"/>
    </source>
</evidence>
<feature type="transmembrane region" description="Helical" evidence="10">
    <location>
        <begin position="232"/>
        <end position="254"/>
    </location>
</feature>
<evidence type="ECO:0000256" key="1">
    <source>
        <dbReference type="ARBA" id="ARBA00004651"/>
    </source>
</evidence>
<dbReference type="Pfam" id="PF02949">
    <property type="entry name" value="7tm_6"/>
    <property type="match status" value="1"/>
</dbReference>
<accession>A0AAJ6YLT2</accession>
<feature type="transmembrane region" description="Helical" evidence="10">
    <location>
        <begin position="198"/>
        <end position="220"/>
    </location>
</feature>
<name>A0AAJ6YLT2_9HYME</name>
<evidence type="ECO:0000256" key="10">
    <source>
        <dbReference type="SAM" id="Phobius"/>
    </source>
</evidence>
<dbReference type="GO" id="GO:0007165">
    <property type="term" value="P:signal transduction"/>
    <property type="evidence" value="ECO:0007669"/>
    <property type="project" value="UniProtKB-KW"/>
</dbReference>
<keyword evidence="5" id="KW-0552">Olfaction</keyword>
<dbReference type="AlphaFoldDB" id="A0AAJ6YLT2"/>
<evidence type="ECO:0000256" key="4">
    <source>
        <dbReference type="ARBA" id="ARBA00022692"/>
    </source>
</evidence>
<evidence type="ECO:0000256" key="8">
    <source>
        <dbReference type="ARBA" id="ARBA00023170"/>
    </source>
</evidence>
<dbReference type="GO" id="GO:0005549">
    <property type="term" value="F:odorant binding"/>
    <property type="evidence" value="ECO:0007669"/>
    <property type="project" value="InterPro"/>
</dbReference>
<dbReference type="GO" id="GO:0005886">
    <property type="term" value="C:plasma membrane"/>
    <property type="evidence" value="ECO:0007669"/>
    <property type="project" value="UniProtKB-SubCell"/>
</dbReference>
<sequence length="333" mass="38367">MGDLNAVIDNLLSNLPIAMVVLKMFEFRRHRKELVITLSLVIDAWNARKTKIETRNMREDAAVTRKILLICMTLGFLSIEGLLLMTIGQDIDIHAGHADRKFPMISSYFWYDINSSPVYEITWLLQYIATVLTTIAHTGVTGIFIGLVLHLRCQISNLRLRLEKLDIYDRNKMIRKKIEFIVMKHENINKFAKGIENIFNFMFLVEVFSCTVLLCMQFYVLVTLTTNDSKKYPIISTLLLYLLNVGAHLFVCCYTTDKLRDEGLSISQSAYNYEWYNLSVSDAKLLIIVMQRAGKPLQISAGKLFPISMRLYSQIIITSVRYLSILIALRDKI</sequence>
<keyword evidence="8" id="KW-0675">Receptor</keyword>
<evidence type="ECO:0000256" key="6">
    <source>
        <dbReference type="ARBA" id="ARBA00022989"/>
    </source>
</evidence>
<dbReference type="PANTHER" id="PTHR21137">
    <property type="entry name" value="ODORANT RECEPTOR"/>
    <property type="match status" value="1"/>
</dbReference>
<dbReference type="GeneID" id="105364260"/>
<gene>
    <name evidence="12" type="primary">LOC105364260</name>
</gene>
<evidence type="ECO:0000256" key="5">
    <source>
        <dbReference type="ARBA" id="ARBA00022725"/>
    </source>
</evidence>
<organism evidence="11 12">
    <name type="scientific">Ceratosolen solmsi marchali</name>
    <dbReference type="NCBI Taxonomy" id="326594"/>
    <lineage>
        <taxon>Eukaryota</taxon>
        <taxon>Metazoa</taxon>
        <taxon>Ecdysozoa</taxon>
        <taxon>Arthropoda</taxon>
        <taxon>Hexapoda</taxon>
        <taxon>Insecta</taxon>
        <taxon>Pterygota</taxon>
        <taxon>Neoptera</taxon>
        <taxon>Endopterygota</taxon>
        <taxon>Hymenoptera</taxon>
        <taxon>Apocrita</taxon>
        <taxon>Proctotrupomorpha</taxon>
        <taxon>Chalcidoidea</taxon>
        <taxon>Agaonidae</taxon>
        <taxon>Agaoninae</taxon>
        <taxon>Ceratosolen</taxon>
    </lineage>
</organism>
<feature type="transmembrane region" description="Helical" evidence="10">
    <location>
        <begin position="124"/>
        <end position="151"/>
    </location>
</feature>
<keyword evidence="6 10" id="KW-1133">Transmembrane helix</keyword>
<protein>
    <submittedName>
        <fullName evidence="12">Odorant receptor 4-like</fullName>
    </submittedName>
</protein>
<keyword evidence="4 10" id="KW-0812">Transmembrane</keyword>